<keyword evidence="3" id="KW-0153">Cholesterol metabolism</keyword>
<evidence type="ECO:0000313" key="18">
    <source>
        <dbReference type="EMBL" id="WXK79008.1"/>
    </source>
</evidence>
<dbReference type="EC" id="5.3.3.1" evidence="11"/>
<evidence type="ECO:0000313" key="19">
    <source>
        <dbReference type="Proteomes" id="UP001626628"/>
    </source>
</evidence>
<accession>A0ABZ2QV64</accession>
<evidence type="ECO:0000256" key="4">
    <source>
        <dbReference type="ARBA" id="ARBA00022630"/>
    </source>
</evidence>
<evidence type="ECO:0000256" key="10">
    <source>
        <dbReference type="ARBA" id="ARBA00023235"/>
    </source>
</evidence>
<evidence type="ECO:0000256" key="2">
    <source>
        <dbReference type="ARBA" id="ARBA00010790"/>
    </source>
</evidence>
<protein>
    <recommendedName>
        <fullName evidence="14">Cholesterol oxidase</fullName>
        <ecNumber evidence="13">1.1.3.6</ecNumber>
        <ecNumber evidence="11">5.3.3.1</ecNumber>
    </recommendedName>
    <alternativeName>
        <fullName evidence="15">Cholesterol isomerase</fullName>
    </alternativeName>
</protein>
<dbReference type="Pfam" id="PF13450">
    <property type="entry name" value="NAD_binding_8"/>
    <property type="match status" value="1"/>
</dbReference>
<dbReference type="Pfam" id="PF05199">
    <property type="entry name" value="GMC_oxred_C"/>
    <property type="match status" value="1"/>
</dbReference>
<dbReference type="Pfam" id="PF00732">
    <property type="entry name" value="GMC_oxred_N"/>
    <property type="match status" value="1"/>
</dbReference>
<dbReference type="PANTHER" id="PTHR47470">
    <property type="entry name" value="CHOLESTEROL OXIDASE"/>
    <property type="match status" value="1"/>
</dbReference>
<evidence type="ECO:0000256" key="8">
    <source>
        <dbReference type="ARBA" id="ARBA00023166"/>
    </source>
</evidence>
<evidence type="ECO:0000256" key="11">
    <source>
        <dbReference type="ARBA" id="ARBA00038856"/>
    </source>
</evidence>
<keyword evidence="10" id="KW-0413">Isomerase</keyword>
<evidence type="ECO:0000256" key="7">
    <source>
        <dbReference type="ARBA" id="ARBA00023098"/>
    </source>
</evidence>
<dbReference type="PANTHER" id="PTHR47470:SF1">
    <property type="entry name" value="FAD-DEPENDENT OXIDOREDUCTASE 2 FAD BINDING DOMAIN-CONTAINING PROTEIN"/>
    <property type="match status" value="1"/>
</dbReference>
<comment type="pathway">
    <text evidence="12">Steroid metabolism; cholesterol degradation.</text>
</comment>
<keyword evidence="7" id="KW-0443">Lipid metabolism</keyword>
<organism evidence="18 19">
    <name type="scientific">Streptomyces sirii</name>
    <dbReference type="NCBI Taxonomy" id="3127701"/>
    <lineage>
        <taxon>Bacteria</taxon>
        <taxon>Bacillati</taxon>
        <taxon>Actinomycetota</taxon>
        <taxon>Actinomycetes</taxon>
        <taxon>Kitasatosporales</taxon>
        <taxon>Streptomycetaceae</taxon>
        <taxon>Streptomyces</taxon>
    </lineage>
</organism>
<keyword evidence="5" id="KW-0274">FAD</keyword>
<evidence type="ECO:0000256" key="3">
    <source>
        <dbReference type="ARBA" id="ARBA00022548"/>
    </source>
</evidence>
<dbReference type="Gene3D" id="3.50.50.60">
    <property type="entry name" value="FAD/NAD(P)-binding domain"/>
    <property type="match status" value="3"/>
</dbReference>
<dbReference type="EMBL" id="CP147982">
    <property type="protein sequence ID" value="WXK79008.1"/>
    <property type="molecule type" value="Genomic_DNA"/>
</dbReference>
<dbReference type="RefSeq" id="WP_407287635.1">
    <property type="nucleotide sequence ID" value="NZ_CP147982.1"/>
</dbReference>
<dbReference type="SUPFAM" id="SSF51905">
    <property type="entry name" value="FAD/NAD(P)-binding domain"/>
    <property type="match status" value="1"/>
</dbReference>
<evidence type="ECO:0000259" key="16">
    <source>
        <dbReference type="Pfam" id="PF00732"/>
    </source>
</evidence>
<comment type="similarity">
    <text evidence="2">Belongs to the GMC oxidoreductase family.</text>
</comment>
<sequence>MPQENSARNESKASEASDGYDYDVLVVGSGFGGSVSALRLTEKGYRVGVLEAGRRFTRETLPKNSWDLKKYLWAPALGLYGIQRIHLLGKVMVLAGAGVGGGSLNYANTLYVPPKAFFDDPQWQGITDWQAELKPYYDQARRMLGVRLNPTMTPSDVHLKATAQAMGVGDSFHMAPVGVFFGDGRDATGEATAEPGAEVADPYFGGAGPSRRACTECGECMTGCRHGAKNTLNENYLYLAERAGAVIHPMTSVVAVTEDSRGGFAVKTLPTDNKRKGTAKTLTARRVVLAAGTYGTQTLLHRMKDSGLLPYLSGRLGALTRTNSEALVGAQTDDRRYRRRHGAAKADFTKGVAITSSIHPDENTHIEPVRYGKGSNAMGGLTVLQVPYRPTGRVAGWLGNVARHPLLALRSLSNRRWSERTIIGLVMQSLDNSLTTYRKPKGPGKGLLTARQGHGAPNPNQIPEATRAATLLAEEINGFAGSNVGELMGTPLTAHFLGGCPIGDSADSGVIDPYHRLYGHPGISVVDGAAVSANLGVNPSLTITAQAERAMSLWPNKGEADPRPAPGRAYQRLAPVEPVRPAVPAGAFGALNLPFLAVPAVPPKKSPT</sequence>
<proteinExistence type="inferred from homology"/>
<keyword evidence="4" id="KW-0285">Flavoprotein</keyword>
<dbReference type="Proteomes" id="UP001626628">
    <property type="component" value="Chromosome"/>
</dbReference>
<evidence type="ECO:0000256" key="14">
    <source>
        <dbReference type="ARBA" id="ARBA00049744"/>
    </source>
</evidence>
<dbReference type="InterPro" id="IPR007867">
    <property type="entry name" value="GMC_OxRtase_C"/>
</dbReference>
<dbReference type="InterPro" id="IPR036188">
    <property type="entry name" value="FAD/NAD-bd_sf"/>
</dbReference>
<comment type="cofactor">
    <cofactor evidence="1">
        <name>FAD</name>
        <dbReference type="ChEBI" id="CHEBI:57692"/>
    </cofactor>
</comment>
<evidence type="ECO:0000256" key="1">
    <source>
        <dbReference type="ARBA" id="ARBA00001974"/>
    </source>
</evidence>
<evidence type="ECO:0000256" key="5">
    <source>
        <dbReference type="ARBA" id="ARBA00022827"/>
    </source>
</evidence>
<evidence type="ECO:0000256" key="12">
    <source>
        <dbReference type="ARBA" id="ARBA00049645"/>
    </source>
</evidence>
<keyword evidence="9" id="KW-0753">Steroid metabolism</keyword>
<keyword evidence="8" id="KW-1207">Sterol metabolism</keyword>
<evidence type="ECO:0000256" key="9">
    <source>
        <dbReference type="ARBA" id="ARBA00023221"/>
    </source>
</evidence>
<name>A0ABZ2QV64_9ACTN</name>
<evidence type="ECO:0000256" key="13">
    <source>
        <dbReference type="ARBA" id="ARBA00049723"/>
    </source>
</evidence>
<feature type="domain" description="Glucose-methanol-choline oxidoreductase N-terminal" evidence="16">
    <location>
        <begin position="213"/>
        <end position="302"/>
    </location>
</feature>
<dbReference type="InterPro" id="IPR052542">
    <property type="entry name" value="Cholesterol_Oxidase"/>
</dbReference>
<dbReference type="InterPro" id="IPR000172">
    <property type="entry name" value="GMC_OxRdtase_N"/>
</dbReference>
<keyword evidence="19" id="KW-1185">Reference proteome</keyword>
<evidence type="ECO:0000256" key="6">
    <source>
        <dbReference type="ARBA" id="ARBA00023002"/>
    </source>
</evidence>
<feature type="domain" description="Glucose-methanol-choline oxidoreductase C-terminal" evidence="17">
    <location>
        <begin position="493"/>
        <end position="547"/>
    </location>
</feature>
<evidence type="ECO:0000259" key="17">
    <source>
        <dbReference type="Pfam" id="PF05199"/>
    </source>
</evidence>
<keyword evidence="6" id="KW-0560">Oxidoreductase</keyword>
<dbReference type="EC" id="1.1.3.6" evidence="13"/>
<evidence type="ECO:0000256" key="15">
    <source>
        <dbReference type="ARBA" id="ARBA00049778"/>
    </source>
</evidence>
<reference evidence="18 19" key="1">
    <citation type="submission" date="2024-03" db="EMBL/GenBank/DDBJ databases">
        <title>The complete genome of Streptomyces sirii sp.nov.</title>
        <authorList>
            <person name="Zakalyukina Y.V."/>
            <person name="Belik A.R."/>
            <person name="Biryukov M.V."/>
            <person name="Baturina O.A."/>
            <person name="Kabilov M.R."/>
        </authorList>
    </citation>
    <scope>NUCLEOTIDE SEQUENCE [LARGE SCALE GENOMIC DNA]</scope>
    <source>
        <strain evidence="18 19">BP-8</strain>
    </source>
</reference>
<gene>
    <name evidence="18" type="ORF">WAB15_25165</name>
</gene>